<evidence type="ECO:0000256" key="1">
    <source>
        <dbReference type="SAM" id="MobiDB-lite"/>
    </source>
</evidence>
<feature type="region of interest" description="Disordered" evidence="1">
    <location>
        <begin position="1"/>
        <end position="20"/>
    </location>
</feature>
<name>A0AAV5AJ39_9AGAM</name>
<keyword evidence="3" id="KW-1185">Reference proteome</keyword>
<comment type="caution">
    <text evidence="2">The sequence shown here is derived from an EMBL/GenBank/DDBJ whole genome shotgun (WGS) entry which is preliminary data.</text>
</comment>
<proteinExistence type="predicted"/>
<evidence type="ECO:0000313" key="3">
    <source>
        <dbReference type="Proteomes" id="UP001050691"/>
    </source>
</evidence>
<dbReference type="Proteomes" id="UP001050691">
    <property type="component" value="Unassembled WGS sequence"/>
</dbReference>
<evidence type="ECO:0000313" key="2">
    <source>
        <dbReference type="EMBL" id="GJJ13144.1"/>
    </source>
</evidence>
<reference evidence="2" key="1">
    <citation type="submission" date="2021-10" db="EMBL/GenBank/DDBJ databases">
        <title>De novo Genome Assembly of Clathrus columnatus (Basidiomycota, Fungi) Using Illumina and Nanopore Sequence Data.</title>
        <authorList>
            <person name="Ogiso-Tanaka E."/>
            <person name="Itagaki H."/>
            <person name="Hosoya T."/>
            <person name="Hosaka K."/>
        </authorList>
    </citation>
    <scope>NUCLEOTIDE SEQUENCE</scope>
    <source>
        <strain evidence="2">MO-923</strain>
    </source>
</reference>
<dbReference type="AlphaFoldDB" id="A0AAV5AJ39"/>
<organism evidence="2 3">
    <name type="scientific">Clathrus columnatus</name>
    <dbReference type="NCBI Taxonomy" id="1419009"/>
    <lineage>
        <taxon>Eukaryota</taxon>
        <taxon>Fungi</taxon>
        <taxon>Dikarya</taxon>
        <taxon>Basidiomycota</taxon>
        <taxon>Agaricomycotina</taxon>
        <taxon>Agaricomycetes</taxon>
        <taxon>Phallomycetidae</taxon>
        <taxon>Phallales</taxon>
        <taxon>Clathraceae</taxon>
        <taxon>Clathrus</taxon>
    </lineage>
</organism>
<sequence length="278" mass="31555">MSLPHPSQKAPFSPKHVRNSSSVHQKEFSIEGVFKNITSSLELLDFNEFFKKFDLDSPICKFMEAFSTAELRELIMQAFAETDGLAHDSSTVKAVRRAKRVLDDELGNLDAMFKIIEASNLNIGTVRTSLGWLREANRRSLERLESLKHSYSENPRTFKQPHYPSVIPNIPIPVSMNAWQQQQQRYRDAYLALFKDSRPFQDSRSLNKYASPLKHTGYHPSSHPPLGPTHLRSPTRVSFSSKKPPTKHEEPDVPFIPPPLPTSPPSLPALKKDKGKKS</sequence>
<dbReference type="EMBL" id="BPWL01000008">
    <property type="protein sequence ID" value="GJJ13144.1"/>
    <property type="molecule type" value="Genomic_DNA"/>
</dbReference>
<feature type="compositionally biased region" description="Pro residues" evidence="1">
    <location>
        <begin position="254"/>
        <end position="267"/>
    </location>
</feature>
<protein>
    <submittedName>
        <fullName evidence="2">Uncharacterized protein</fullName>
    </submittedName>
</protein>
<accession>A0AAV5AJ39</accession>
<gene>
    <name evidence="2" type="ORF">Clacol_007395</name>
</gene>
<feature type="region of interest" description="Disordered" evidence="1">
    <location>
        <begin position="211"/>
        <end position="278"/>
    </location>
</feature>